<dbReference type="CDD" id="cd01335">
    <property type="entry name" value="Radical_SAM"/>
    <property type="match status" value="1"/>
</dbReference>
<keyword evidence="3" id="KW-0143">Chaperone</keyword>
<comment type="caution">
    <text evidence="5">The sequence shown here is derived from an EMBL/GenBank/DDBJ whole genome shotgun (WGS) entry which is preliminary data.</text>
</comment>
<dbReference type="PROSITE" id="PS51918">
    <property type="entry name" value="RADICAL_SAM"/>
    <property type="match status" value="1"/>
</dbReference>
<dbReference type="InterPro" id="IPR007197">
    <property type="entry name" value="rSAM"/>
</dbReference>
<dbReference type="NCBIfam" id="TIGR00539">
    <property type="entry name" value="hemN_rel"/>
    <property type="match status" value="1"/>
</dbReference>
<dbReference type="InterPro" id="IPR034505">
    <property type="entry name" value="Coproporphyrinogen-III_oxidase"/>
</dbReference>
<evidence type="ECO:0000313" key="6">
    <source>
        <dbReference type="Proteomes" id="UP001176940"/>
    </source>
</evidence>
<dbReference type="SMART" id="SM00729">
    <property type="entry name" value="Elp3"/>
    <property type="match status" value="1"/>
</dbReference>
<keyword evidence="6" id="KW-1185">Reference proteome</keyword>
<keyword evidence="3" id="KW-0479">Metal-binding</keyword>
<dbReference type="InterPro" id="IPR058240">
    <property type="entry name" value="rSAM_sf"/>
</dbReference>
<protein>
    <recommendedName>
        <fullName evidence="3">Radical S-adenosyl methionine domain-containing protein</fullName>
    </recommendedName>
</protein>
<name>A0ABN9MFV0_9NEOB</name>
<evidence type="ECO:0000256" key="2">
    <source>
        <dbReference type="ARBA" id="ARBA00045130"/>
    </source>
</evidence>
<dbReference type="PANTHER" id="PTHR13932:SF5">
    <property type="entry name" value="RADICAL S-ADENOSYL METHIONINE DOMAIN-CONTAINING PROTEIN 1, MITOCHONDRIAL"/>
    <property type="match status" value="1"/>
</dbReference>
<evidence type="ECO:0000256" key="1">
    <source>
        <dbReference type="ARBA" id="ARBA00006100"/>
    </source>
</evidence>
<evidence type="ECO:0000313" key="5">
    <source>
        <dbReference type="EMBL" id="CAJ0965672.1"/>
    </source>
</evidence>
<dbReference type="PANTHER" id="PTHR13932">
    <property type="entry name" value="COPROPORPHYRINIGEN III OXIDASE"/>
    <property type="match status" value="1"/>
</dbReference>
<keyword evidence="3" id="KW-0411">Iron-sulfur</keyword>
<evidence type="ECO:0000256" key="3">
    <source>
        <dbReference type="RuleBase" id="RU364116"/>
    </source>
</evidence>
<reference evidence="5" key="1">
    <citation type="submission" date="2023-07" db="EMBL/GenBank/DDBJ databases">
        <authorList>
            <person name="Stuckert A."/>
        </authorList>
    </citation>
    <scope>NUCLEOTIDE SEQUENCE</scope>
</reference>
<gene>
    <name evidence="5" type="ORF">RIMI_LOCUS20521171</name>
</gene>
<feature type="domain" description="Radical SAM core" evidence="4">
    <location>
        <begin position="1"/>
        <end position="222"/>
    </location>
</feature>
<organism evidence="5 6">
    <name type="scientific">Ranitomeya imitator</name>
    <name type="common">mimic poison frog</name>
    <dbReference type="NCBI Taxonomy" id="111125"/>
    <lineage>
        <taxon>Eukaryota</taxon>
        <taxon>Metazoa</taxon>
        <taxon>Chordata</taxon>
        <taxon>Craniata</taxon>
        <taxon>Vertebrata</taxon>
        <taxon>Euteleostomi</taxon>
        <taxon>Amphibia</taxon>
        <taxon>Batrachia</taxon>
        <taxon>Anura</taxon>
        <taxon>Neobatrachia</taxon>
        <taxon>Hyloidea</taxon>
        <taxon>Dendrobatidae</taxon>
        <taxon>Dendrobatinae</taxon>
        <taxon>Ranitomeya</taxon>
    </lineage>
</organism>
<dbReference type="Gene3D" id="3.30.750.200">
    <property type="match status" value="1"/>
</dbReference>
<keyword evidence="3" id="KW-0004">4Fe-4S</keyword>
<evidence type="ECO:0000259" key="4">
    <source>
        <dbReference type="PROSITE" id="PS51918"/>
    </source>
</evidence>
<keyword evidence="3" id="KW-0496">Mitochondrion</keyword>
<keyword evidence="3" id="KW-0809">Transit peptide</keyword>
<dbReference type="InterPro" id="IPR006638">
    <property type="entry name" value="Elp3/MiaA/NifB-like_rSAM"/>
</dbReference>
<feature type="non-terminal residue" evidence="5">
    <location>
        <position position="1"/>
    </location>
</feature>
<dbReference type="SUPFAM" id="SSF102114">
    <property type="entry name" value="Radical SAM enzymes"/>
    <property type="match status" value="1"/>
</dbReference>
<comment type="similarity">
    <text evidence="1">Belongs to the anaerobic coproporphyrinogen-III oxidase family. HemW subfamily.</text>
</comment>
<accession>A0ABN9MFV0</accession>
<keyword evidence="3" id="KW-0949">S-adenosyl-L-methionine</keyword>
<keyword evidence="3" id="KW-0349">Heme</keyword>
<sequence length="452" mass="50218">TRIRGHLGSGAGGSREGVGISINGSVQRLIKKSVFLHIFTYRVPSVFFGGGTPSLASPSTIGAVLEAISKYAYLLPDAEITLEANPTSSGESKLQEFRDAGVNRLSVGVQSLDNHDLQLLGRTHTASDAQRTIEEARRIFPGRTSVDLMFGLPGQSLASWHSTLHRLMEQCDDHVSLYQLTLERGTLMFRWKEKAQLTFPDQELTAQMYEDARQILQEAGFRQYEVSNFARNGAVSKHNLSYWCGKQYIGMGPGAHGRFVVHTSQGKQRQARIQTLEPEPWMKEVGRYGHGTRKVTEQSDFDIPMDRDRAVEYRQQGGSCRGLSGSRSRHRWNRGVLQDPGPPPEPVPACTSECISELLVLGLRTDVGISHKVRTIAGNKLSPVISLYDLFEASQELRDLQKNGLLVLDQNGLRCTWMGLAVLDGLLLPILNQFQDSWTLSEKAKPHLPQTV</sequence>
<dbReference type="Proteomes" id="UP001176940">
    <property type="component" value="Unassembled WGS sequence"/>
</dbReference>
<comment type="function">
    <text evidence="2 3">May be a heme chaperone, appears to bind heme. Homologous bacterial proteins do not have oxygen-independent coproporphyrinogen-III oxidase activity. Binds 1 [4Fe-4S] cluster. The cluster is coordinated with 3 cysteines and an exchangeable S-adenosyl-L-methionine.</text>
</comment>
<dbReference type="Pfam" id="PF04055">
    <property type="entry name" value="Radical_SAM"/>
    <property type="match status" value="1"/>
</dbReference>
<dbReference type="EMBL" id="CAUEEQ010068992">
    <property type="protein sequence ID" value="CAJ0965672.1"/>
    <property type="molecule type" value="Genomic_DNA"/>
</dbReference>
<proteinExistence type="inferred from homology"/>
<dbReference type="InterPro" id="IPR004559">
    <property type="entry name" value="HemW-like"/>
</dbReference>
<keyword evidence="3" id="KW-0408">Iron</keyword>
<comment type="subcellular location">
    <subcellularLocation>
        <location evidence="3">Mitochondrion</location>
    </subcellularLocation>
</comment>